<keyword evidence="2" id="KW-0012">Acyltransferase</keyword>
<dbReference type="InterPro" id="IPR000387">
    <property type="entry name" value="Tyr_Pase_dom"/>
</dbReference>
<protein>
    <submittedName>
        <fullName evidence="5">Protein tyrosine phosphatase</fullName>
    </submittedName>
</protein>
<dbReference type="PROSITE" id="PS50056">
    <property type="entry name" value="TYR_PHOSPHATASE_2"/>
    <property type="match status" value="1"/>
</dbReference>
<gene>
    <name evidence="5" type="ORF">DMT42_22270</name>
</gene>
<dbReference type="InterPro" id="IPR016181">
    <property type="entry name" value="Acyl_CoA_acyltransferase"/>
</dbReference>
<dbReference type="InterPro" id="IPR050832">
    <property type="entry name" value="Bact_Acetyltransf"/>
</dbReference>
<dbReference type="InterPro" id="IPR026893">
    <property type="entry name" value="Tyr/Ser_Pase_IphP-type"/>
</dbReference>
<dbReference type="RefSeq" id="WP_110629644.1">
    <property type="nucleotide sequence ID" value="NZ_CP029788.1"/>
</dbReference>
<dbReference type="SUPFAM" id="SSF55729">
    <property type="entry name" value="Acyl-CoA N-acyltransferases (Nat)"/>
    <property type="match status" value="1"/>
</dbReference>
<dbReference type="SUPFAM" id="SSF52799">
    <property type="entry name" value="(Phosphotyrosine protein) phosphatases II"/>
    <property type="match status" value="1"/>
</dbReference>
<dbReference type="PROSITE" id="PS51186">
    <property type="entry name" value="GNAT"/>
    <property type="match status" value="1"/>
</dbReference>
<reference evidence="5 6" key="1">
    <citation type="submission" date="2018-06" db="EMBL/GenBank/DDBJ databases">
        <title>The complete genome sequence of a nosiheptide producer Streptomyces actuosus ATCC 25421: deducing the ability of producing a new class III lantibiotics.</title>
        <authorList>
            <person name="Liu W."/>
            <person name="Sun F."/>
            <person name="Hu Y."/>
        </authorList>
    </citation>
    <scope>NUCLEOTIDE SEQUENCE [LARGE SCALE GENOMIC DNA]</scope>
    <source>
        <strain evidence="5 6">ATCC 25421</strain>
    </source>
</reference>
<name>A0A2U9P515_STRAS</name>
<feature type="domain" description="Tyrosine specific protein phosphatases" evidence="3">
    <location>
        <begin position="121"/>
        <end position="165"/>
    </location>
</feature>
<keyword evidence="6" id="KW-1185">Reference proteome</keyword>
<dbReference type="Proteomes" id="UP000247634">
    <property type="component" value="Chromosome"/>
</dbReference>
<dbReference type="KEGG" id="sact:DMT42_22270"/>
<dbReference type="GO" id="GO:0016747">
    <property type="term" value="F:acyltransferase activity, transferring groups other than amino-acyl groups"/>
    <property type="evidence" value="ECO:0007669"/>
    <property type="project" value="InterPro"/>
</dbReference>
<keyword evidence="1" id="KW-0808">Transferase</keyword>
<evidence type="ECO:0000256" key="1">
    <source>
        <dbReference type="ARBA" id="ARBA00022679"/>
    </source>
</evidence>
<sequence length="422" mass="46487">MIRHIPFDRLHNFRDLGGYRTPDGRRRVRPGRLYRSDSLGKLTPGTPDWDRFLALGVGTVIDLRHPWEIDGRGRVPAHGSFAYHNLSIEHRPYDQAALGPGIEPGPYLAERFMEVAEDGTKEIRRALELVAEAAESDTPLVFHCASGKDRTGELAALILALLGIDEPTITEDFSLTELATPALLADWRDRNDGRSPGWPGFGRAPEAVMRLFLAALTARYGGVEAYVAQALGMDADRLADTLRTHLLEPLPAPAPLTYRAAEPADAAALARLRDGNALWQLARGIDQWKPGEKDEAHFRRVMREGEVWLAYADGHLAGAWELWWTDEAAWGPRPPEAGYIHRLMTTPHTAPAGTGRALLAEAEARITATGRPYARLDCLSANPRLRAYYEAAGYRVVGEQPAKTDGTGSPYAVTLLEKRLSA</sequence>
<dbReference type="InterPro" id="IPR000182">
    <property type="entry name" value="GNAT_dom"/>
</dbReference>
<dbReference type="Pfam" id="PF13350">
    <property type="entry name" value="Y_phosphatase3"/>
    <property type="match status" value="1"/>
</dbReference>
<dbReference type="OrthoDB" id="1188001at2"/>
<dbReference type="EMBL" id="CP029788">
    <property type="protein sequence ID" value="AWT44746.1"/>
    <property type="molecule type" value="Genomic_DNA"/>
</dbReference>
<organism evidence="5 6">
    <name type="scientific">Streptomyces actuosus</name>
    <dbReference type="NCBI Taxonomy" id="1885"/>
    <lineage>
        <taxon>Bacteria</taxon>
        <taxon>Bacillati</taxon>
        <taxon>Actinomycetota</taxon>
        <taxon>Actinomycetes</taxon>
        <taxon>Kitasatosporales</taxon>
        <taxon>Streptomycetaceae</taxon>
        <taxon>Streptomyces</taxon>
    </lineage>
</organism>
<dbReference type="InterPro" id="IPR029021">
    <property type="entry name" value="Prot-tyrosine_phosphatase-like"/>
</dbReference>
<evidence type="ECO:0000313" key="5">
    <source>
        <dbReference type="EMBL" id="AWT44746.1"/>
    </source>
</evidence>
<accession>A0A2U9P515</accession>
<dbReference type="Gene3D" id="3.40.630.30">
    <property type="match status" value="1"/>
</dbReference>
<dbReference type="Pfam" id="PF00583">
    <property type="entry name" value="Acetyltransf_1"/>
    <property type="match status" value="1"/>
</dbReference>
<dbReference type="PANTHER" id="PTHR43877:SF2">
    <property type="entry name" value="AMINOALKYLPHOSPHONATE N-ACETYLTRANSFERASE-RELATED"/>
    <property type="match status" value="1"/>
</dbReference>
<feature type="domain" description="N-acetyltransferase" evidence="4">
    <location>
        <begin position="256"/>
        <end position="421"/>
    </location>
</feature>
<dbReference type="PANTHER" id="PTHR43877">
    <property type="entry name" value="AMINOALKYLPHOSPHONATE N-ACETYLTRANSFERASE-RELATED-RELATED"/>
    <property type="match status" value="1"/>
</dbReference>
<evidence type="ECO:0000259" key="4">
    <source>
        <dbReference type="PROSITE" id="PS51186"/>
    </source>
</evidence>
<dbReference type="InterPro" id="IPR016130">
    <property type="entry name" value="Tyr_Pase_AS"/>
</dbReference>
<proteinExistence type="predicted"/>
<dbReference type="Gene3D" id="3.90.190.10">
    <property type="entry name" value="Protein tyrosine phosphatase superfamily"/>
    <property type="match status" value="1"/>
</dbReference>
<dbReference type="AlphaFoldDB" id="A0A2U9P515"/>
<dbReference type="PROSITE" id="PS00383">
    <property type="entry name" value="TYR_PHOSPHATASE_1"/>
    <property type="match status" value="1"/>
</dbReference>
<evidence type="ECO:0000313" key="6">
    <source>
        <dbReference type="Proteomes" id="UP000247634"/>
    </source>
</evidence>
<dbReference type="GO" id="GO:0004721">
    <property type="term" value="F:phosphoprotein phosphatase activity"/>
    <property type="evidence" value="ECO:0007669"/>
    <property type="project" value="InterPro"/>
</dbReference>
<evidence type="ECO:0000256" key="2">
    <source>
        <dbReference type="ARBA" id="ARBA00023315"/>
    </source>
</evidence>
<evidence type="ECO:0000259" key="3">
    <source>
        <dbReference type="PROSITE" id="PS50056"/>
    </source>
</evidence>